<organism evidence="1 2">
    <name type="scientific">Streblomastix strix</name>
    <dbReference type="NCBI Taxonomy" id="222440"/>
    <lineage>
        <taxon>Eukaryota</taxon>
        <taxon>Metamonada</taxon>
        <taxon>Preaxostyla</taxon>
        <taxon>Oxymonadida</taxon>
        <taxon>Streblomastigidae</taxon>
        <taxon>Streblomastix</taxon>
    </lineage>
</organism>
<dbReference type="PANTHER" id="PTHR15615:SF108">
    <property type="entry name" value="PROTEIN CNPPD1"/>
    <property type="match status" value="1"/>
</dbReference>
<dbReference type="OrthoDB" id="286814at2759"/>
<dbReference type="Gene3D" id="1.10.472.10">
    <property type="entry name" value="Cyclin-like"/>
    <property type="match status" value="1"/>
</dbReference>
<dbReference type="InterPro" id="IPR036915">
    <property type="entry name" value="Cyclin-like_sf"/>
</dbReference>
<comment type="caution">
    <text evidence="1">The sequence shown here is derived from an EMBL/GenBank/DDBJ whole genome shotgun (WGS) entry which is preliminary data.</text>
</comment>
<dbReference type="Pfam" id="PF08613">
    <property type="entry name" value="Cyclin"/>
    <property type="match status" value="1"/>
</dbReference>
<dbReference type="EMBL" id="SNRW01010156">
    <property type="protein sequence ID" value="KAA6376952.1"/>
    <property type="molecule type" value="Genomic_DNA"/>
</dbReference>
<gene>
    <name evidence="1" type="ORF">EZS28_027522</name>
</gene>
<dbReference type="InterPro" id="IPR013922">
    <property type="entry name" value="Cyclin_PHO80-like"/>
</dbReference>
<name>A0A5J4V3H5_9EUKA</name>
<sequence length="145" mass="16672">MIAQKLVTVVCDAVPGADKFITIPQMQIFLQQLQKKTELHVEEAMRAIILLQRFIARQQKKNAKVIKVSNVGTLIIVSFILAMKLSHEKTHKNQFFANMFGIHLGHLNRSEISFLLIIDFELWADIENYSLLEEVPQINETIITQ</sequence>
<dbReference type="Proteomes" id="UP000324800">
    <property type="component" value="Unassembled WGS sequence"/>
</dbReference>
<dbReference type="PANTHER" id="PTHR15615">
    <property type="match status" value="1"/>
</dbReference>
<protein>
    <recommendedName>
        <fullName evidence="3">Cyclin N-terminal domain-containing protein</fullName>
    </recommendedName>
</protein>
<evidence type="ECO:0000313" key="1">
    <source>
        <dbReference type="EMBL" id="KAA6376952.1"/>
    </source>
</evidence>
<evidence type="ECO:0008006" key="3">
    <source>
        <dbReference type="Google" id="ProtNLM"/>
    </source>
</evidence>
<dbReference type="GO" id="GO:0019901">
    <property type="term" value="F:protein kinase binding"/>
    <property type="evidence" value="ECO:0007669"/>
    <property type="project" value="InterPro"/>
</dbReference>
<dbReference type="SUPFAM" id="SSF47954">
    <property type="entry name" value="Cyclin-like"/>
    <property type="match status" value="1"/>
</dbReference>
<dbReference type="AlphaFoldDB" id="A0A5J4V3H5"/>
<reference evidence="1 2" key="1">
    <citation type="submission" date="2019-03" db="EMBL/GenBank/DDBJ databases">
        <title>Single cell metagenomics reveals metabolic interactions within the superorganism composed of flagellate Streblomastix strix and complex community of Bacteroidetes bacteria on its surface.</title>
        <authorList>
            <person name="Treitli S.C."/>
            <person name="Kolisko M."/>
            <person name="Husnik F."/>
            <person name="Keeling P."/>
            <person name="Hampl V."/>
        </authorList>
    </citation>
    <scope>NUCLEOTIDE SEQUENCE [LARGE SCALE GENOMIC DNA]</scope>
    <source>
        <strain evidence="1">ST1C</strain>
    </source>
</reference>
<proteinExistence type="predicted"/>
<accession>A0A5J4V3H5</accession>
<evidence type="ECO:0000313" key="2">
    <source>
        <dbReference type="Proteomes" id="UP000324800"/>
    </source>
</evidence>